<feature type="compositionally biased region" description="Basic and acidic residues" evidence="1">
    <location>
        <begin position="212"/>
        <end position="221"/>
    </location>
</feature>
<dbReference type="AlphaFoldDB" id="A0A5C3P2E0"/>
<feature type="compositionally biased region" description="Basic and acidic residues" evidence="1">
    <location>
        <begin position="148"/>
        <end position="162"/>
    </location>
</feature>
<proteinExistence type="predicted"/>
<feature type="region of interest" description="Disordered" evidence="1">
    <location>
        <begin position="328"/>
        <end position="414"/>
    </location>
</feature>
<feature type="compositionally biased region" description="Basic and acidic residues" evidence="1">
    <location>
        <begin position="328"/>
        <end position="338"/>
    </location>
</feature>
<feature type="region of interest" description="Disordered" evidence="1">
    <location>
        <begin position="525"/>
        <end position="572"/>
    </location>
</feature>
<feature type="region of interest" description="Disordered" evidence="1">
    <location>
        <begin position="1"/>
        <end position="29"/>
    </location>
</feature>
<gene>
    <name evidence="2" type="ORF">K466DRAFT_665688</name>
</gene>
<feature type="region of interest" description="Disordered" evidence="1">
    <location>
        <begin position="473"/>
        <end position="509"/>
    </location>
</feature>
<feature type="compositionally biased region" description="Polar residues" evidence="1">
    <location>
        <begin position="480"/>
        <end position="499"/>
    </location>
</feature>
<dbReference type="InParanoid" id="A0A5C3P2E0"/>
<feature type="region of interest" description="Disordered" evidence="1">
    <location>
        <begin position="64"/>
        <end position="264"/>
    </location>
</feature>
<sequence length="921" mass="99178">MPSVSPPSNGHLPRLNSPNVRTLDSPKTDRSHLLRTFVRSQEAHLSGYALEGKSLAASWALDTGDVVGPASARKRRTRDVELESGFGTPLLKPRAQARELGAAPKIRNETRAGDGDGDPPVKKSKESAIGTRGQASSGKVAKENVSAVHERIVADDGEDVHASKRVRQSGIREFAHPLPPAREKAVTKRAKQKETQPKVAANKGRDEDIDQEHEHRLTERRERRRAKKAIVDPKPAPPESEHSDDDESAKGKPTKKAAKKGKGLNIPAGLALMHGFSAKNIGKNRLTLNFDPGIGVFNKGKASAKTAVTKSKVTKPYLQMFSEERFLSKAPKEGRRNAASDSGASDSETEEPCPPSRSKPKRAAAPESTSKRKRSRSPSPLSTMLSDQDADRSQDGASPAKKKGKPPREDSPVWDIELEDGQLLSGATSGISVRSEEGTRLGGTVLLATGAFTSKWVVAEKAHLSTTPDVVTPDVEPSVAQESGISSLAPSHSASQVASRQDEHGAAGARRGEAFSRFFTVPLHTIHPSKPRPESSCTNRQPLVSLPPSPSLSTVDPQPHVCGDNSGVGSQDYYGHRAARRQSSLGDYLLATERPANLGPDTFVYKKVTPSNALADRPTSSALLPTSRPSSPCLPVGPCSPASPGRVSRDTGEVMPHAVLLDLAHVPEYYAATSDQDLPPDWTMYPPDTFQTSDAPTFLSHVDRHGGMTGDHTYMQDEDEMAVVEPVYFVNSYTMEEHASDLVMSSPMGSAFEHQTIAYHHDSAYFDYNRDIEVVEEEHREILDTVDFSAEEAPYFPVDGMAAEEDGLRWLVDDAQDGGMEPSHSFYPSDPDDDYLSSEAGFASPGVALAAGLESDDALESEPGEDTSVIAALPRFSQGRALLMGMAETGAGCGHGGRIGMSSIEEDVAKSLRGHWLPQKF</sequence>
<feature type="compositionally biased region" description="Basic and acidic residues" evidence="1">
    <location>
        <begin position="500"/>
        <end position="509"/>
    </location>
</feature>
<evidence type="ECO:0000313" key="2">
    <source>
        <dbReference type="EMBL" id="TFK83641.1"/>
    </source>
</evidence>
<dbReference type="STRING" id="1314778.A0A5C3P2E0"/>
<accession>A0A5C3P2E0</accession>
<feature type="compositionally biased region" description="Polar residues" evidence="1">
    <location>
        <begin position="618"/>
        <end position="630"/>
    </location>
</feature>
<feature type="compositionally biased region" description="Basic residues" evidence="1">
    <location>
        <begin position="252"/>
        <end position="262"/>
    </location>
</feature>
<organism evidence="2 3">
    <name type="scientific">Polyporus arcularius HHB13444</name>
    <dbReference type="NCBI Taxonomy" id="1314778"/>
    <lineage>
        <taxon>Eukaryota</taxon>
        <taxon>Fungi</taxon>
        <taxon>Dikarya</taxon>
        <taxon>Basidiomycota</taxon>
        <taxon>Agaricomycotina</taxon>
        <taxon>Agaricomycetes</taxon>
        <taxon>Polyporales</taxon>
        <taxon>Polyporaceae</taxon>
        <taxon>Polyporus</taxon>
    </lineage>
</organism>
<dbReference type="Proteomes" id="UP000308197">
    <property type="component" value="Unassembled WGS sequence"/>
</dbReference>
<protein>
    <submittedName>
        <fullName evidence="2">Uncharacterized protein</fullName>
    </submittedName>
</protein>
<name>A0A5C3P2E0_9APHY</name>
<feature type="compositionally biased region" description="Basic and acidic residues" evidence="1">
    <location>
        <begin position="106"/>
        <end position="126"/>
    </location>
</feature>
<dbReference type="EMBL" id="ML211377">
    <property type="protein sequence ID" value="TFK83641.1"/>
    <property type="molecule type" value="Genomic_DNA"/>
</dbReference>
<feature type="compositionally biased region" description="Basic and acidic residues" evidence="1">
    <location>
        <begin position="181"/>
        <end position="196"/>
    </location>
</feature>
<feature type="region of interest" description="Disordered" evidence="1">
    <location>
        <begin position="614"/>
        <end position="649"/>
    </location>
</feature>
<keyword evidence="3" id="KW-1185">Reference proteome</keyword>
<evidence type="ECO:0000256" key="1">
    <source>
        <dbReference type="SAM" id="MobiDB-lite"/>
    </source>
</evidence>
<evidence type="ECO:0000313" key="3">
    <source>
        <dbReference type="Proteomes" id="UP000308197"/>
    </source>
</evidence>
<reference evidence="2 3" key="1">
    <citation type="journal article" date="2019" name="Nat. Ecol. Evol.">
        <title>Megaphylogeny resolves global patterns of mushroom evolution.</title>
        <authorList>
            <person name="Varga T."/>
            <person name="Krizsan K."/>
            <person name="Foldi C."/>
            <person name="Dima B."/>
            <person name="Sanchez-Garcia M."/>
            <person name="Sanchez-Ramirez S."/>
            <person name="Szollosi G.J."/>
            <person name="Szarkandi J.G."/>
            <person name="Papp V."/>
            <person name="Albert L."/>
            <person name="Andreopoulos W."/>
            <person name="Angelini C."/>
            <person name="Antonin V."/>
            <person name="Barry K.W."/>
            <person name="Bougher N.L."/>
            <person name="Buchanan P."/>
            <person name="Buyck B."/>
            <person name="Bense V."/>
            <person name="Catcheside P."/>
            <person name="Chovatia M."/>
            <person name="Cooper J."/>
            <person name="Damon W."/>
            <person name="Desjardin D."/>
            <person name="Finy P."/>
            <person name="Geml J."/>
            <person name="Haridas S."/>
            <person name="Hughes K."/>
            <person name="Justo A."/>
            <person name="Karasinski D."/>
            <person name="Kautmanova I."/>
            <person name="Kiss B."/>
            <person name="Kocsube S."/>
            <person name="Kotiranta H."/>
            <person name="LaButti K.M."/>
            <person name="Lechner B.E."/>
            <person name="Liimatainen K."/>
            <person name="Lipzen A."/>
            <person name="Lukacs Z."/>
            <person name="Mihaltcheva S."/>
            <person name="Morgado L.N."/>
            <person name="Niskanen T."/>
            <person name="Noordeloos M.E."/>
            <person name="Ohm R.A."/>
            <person name="Ortiz-Santana B."/>
            <person name="Ovrebo C."/>
            <person name="Racz N."/>
            <person name="Riley R."/>
            <person name="Savchenko A."/>
            <person name="Shiryaev A."/>
            <person name="Soop K."/>
            <person name="Spirin V."/>
            <person name="Szebenyi C."/>
            <person name="Tomsovsky M."/>
            <person name="Tulloss R.E."/>
            <person name="Uehling J."/>
            <person name="Grigoriev I.V."/>
            <person name="Vagvolgyi C."/>
            <person name="Papp T."/>
            <person name="Martin F.M."/>
            <person name="Miettinen O."/>
            <person name="Hibbett D.S."/>
            <person name="Nagy L.G."/>
        </authorList>
    </citation>
    <scope>NUCLEOTIDE SEQUENCE [LARGE SCALE GENOMIC DNA]</scope>
    <source>
        <strain evidence="2 3">HHB13444</strain>
    </source>
</reference>